<dbReference type="CDD" id="cd11060">
    <property type="entry name" value="CYP57A1-like"/>
    <property type="match status" value="1"/>
</dbReference>
<dbReference type="GO" id="GO:0020037">
    <property type="term" value="F:heme binding"/>
    <property type="evidence" value="ECO:0007669"/>
    <property type="project" value="InterPro"/>
</dbReference>
<dbReference type="GO" id="GO:0005506">
    <property type="term" value="F:iron ion binding"/>
    <property type="evidence" value="ECO:0007669"/>
    <property type="project" value="InterPro"/>
</dbReference>
<comment type="cofactor">
    <cofactor evidence="1 6">
        <name>heme</name>
        <dbReference type="ChEBI" id="CHEBI:30413"/>
    </cofactor>
</comment>
<dbReference type="PRINTS" id="PR00463">
    <property type="entry name" value="EP450I"/>
</dbReference>
<dbReference type="Pfam" id="PF00067">
    <property type="entry name" value="p450"/>
    <property type="match status" value="1"/>
</dbReference>
<keyword evidence="8" id="KW-0472">Membrane</keyword>
<dbReference type="InterPro" id="IPR017972">
    <property type="entry name" value="Cyt_P450_CS"/>
</dbReference>
<dbReference type="GO" id="GO:0004497">
    <property type="term" value="F:monooxygenase activity"/>
    <property type="evidence" value="ECO:0007669"/>
    <property type="project" value="UniProtKB-KW"/>
</dbReference>
<dbReference type="PROSITE" id="PS00086">
    <property type="entry name" value="CYTOCHROME_P450"/>
    <property type="match status" value="1"/>
</dbReference>
<dbReference type="PANTHER" id="PTHR24305:SF232">
    <property type="entry name" value="P450, PUTATIVE (EUROFUNG)-RELATED"/>
    <property type="match status" value="1"/>
</dbReference>
<evidence type="ECO:0000256" key="4">
    <source>
        <dbReference type="ARBA" id="ARBA00022723"/>
    </source>
</evidence>
<keyword evidence="8" id="KW-0812">Transmembrane</keyword>
<dbReference type="EMBL" id="JAUJFL010000013">
    <property type="protein sequence ID" value="KAK2595892.1"/>
    <property type="molecule type" value="Genomic_DNA"/>
</dbReference>
<evidence type="ECO:0000256" key="2">
    <source>
        <dbReference type="ARBA" id="ARBA00010617"/>
    </source>
</evidence>
<dbReference type="PRINTS" id="PR00385">
    <property type="entry name" value="P450"/>
</dbReference>
<keyword evidence="8" id="KW-1133">Transmembrane helix</keyword>
<dbReference type="InterPro" id="IPR001128">
    <property type="entry name" value="Cyt_P450"/>
</dbReference>
<reference evidence="9" key="1">
    <citation type="submission" date="2023-06" db="EMBL/GenBank/DDBJ databases">
        <authorList>
            <person name="Noh H."/>
        </authorList>
    </citation>
    <scope>NUCLEOTIDE SEQUENCE</scope>
    <source>
        <strain evidence="9">DUCC20226</strain>
    </source>
</reference>
<comment type="similarity">
    <text evidence="2 7">Belongs to the cytochrome P450 family.</text>
</comment>
<evidence type="ECO:0000313" key="9">
    <source>
        <dbReference type="EMBL" id="KAK2595892.1"/>
    </source>
</evidence>
<dbReference type="InterPro" id="IPR036396">
    <property type="entry name" value="Cyt_P450_sf"/>
</dbReference>
<gene>
    <name evidence="9" type="ORF">N8I77_013681</name>
</gene>
<dbReference type="InterPro" id="IPR002401">
    <property type="entry name" value="Cyt_P450_E_grp-I"/>
</dbReference>
<evidence type="ECO:0000256" key="5">
    <source>
        <dbReference type="ARBA" id="ARBA00023004"/>
    </source>
</evidence>
<keyword evidence="4 6" id="KW-0479">Metal-binding</keyword>
<keyword evidence="3 6" id="KW-0349">Heme</keyword>
<dbReference type="AlphaFoldDB" id="A0AAD9S1Y1"/>
<feature type="transmembrane region" description="Helical" evidence="8">
    <location>
        <begin position="6"/>
        <end position="28"/>
    </location>
</feature>
<dbReference type="Proteomes" id="UP001265746">
    <property type="component" value="Unassembled WGS sequence"/>
</dbReference>
<evidence type="ECO:0000256" key="8">
    <source>
        <dbReference type="SAM" id="Phobius"/>
    </source>
</evidence>
<dbReference type="FunFam" id="1.10.630.10:FF:000050">
    <property type="entry name" value="Cytochrome P450 monooxygenase"/>
    <property type="match status" value="1"/>
</dbReference>
<proteinExistence type="inferred from homology"/>
<dbReference type="Gene3D" id="1.10.630.10">
    <property type="entry name" value="Cytochrome P450"/>
    <property type="match status" value="1"/>
</dbReference>
<comment type="caution">
    <text evidence="9">The sequence shown here is derived from an EMBL/GenBank/DDBJ whole genome shotgun (WGS) entry which is preliminary data.</text>
</comment>
<organism evidence="9 10">
    <name type="scientific">Phomopsis amygdali</name>
    <name type="common">Fusicoccum amygdali</name>
    <dbReference type="NCBI Taxonomy" id="1214568"/>
    <lineage>
        <taxon>Eukaryota</taxon>
        <taxon>Fungi</taxon>
        <taxon>Dikarya</taxon>
        <taxon>Ascomycota</taxon>
        <taxon>Pezizomycotina</taxon>
        <taxon>Sordariomycetes</taxon>
        <taxon>Sordariomycetidae</taxon>
        <taxon>Diaporthales</taxon>
        <taxon>Diaporthaceae</taxon>
        <taxon>Diaporthe</taxon>
    </lineage>
</organism>
<evidence type="ECO:0000256" key="6">
    <source>
        <dbReference type="PIRSR" id="PIRSR602401-1"/>
    </source>
</evidence>
<name>A0AAD9S1Y1_PHOAM</name>
<dbReference type="PANTHER" id="PTHR24305">
    <property type="entry name" value="CYTOCHROME P450"/>
    <property type="match status" value="1"/>
</dbReference>
<evidence type="ECO:0000256" key="7">
    <source>
        <dbReference type="RuleBase" id="RU000461"/>
    </source>
</evidence>
<keyword evidence="10" id="KW-1185">Reference proteome</keyword>
<accession>A0AAD9S1Y1</accession>
<evidence type="ECO:0000256" key="1">
    <source>
        <dbReference type="ARBA" id="ARBA00001971"/>
    </source>
</evidence>
<evidence type="ECO:0008006" key="11">
    <source>
        <dbReference type="Google" id="ProtNLM"/>
    </source>
</evidence>
<protein>
    <recommendedName>
        <fullName evidence="11">Pisatin demethylase</fullName>
    </recommendedName>
</protein>
<feature type="binding site" description="axial binding residue" evidence="6">
    <location>
        <position position="474"/>
    </location>
    <ligand>
        <name>heme</name>
        <dbReference type="ChEBI" id="CHEBI:30413"/>
    </ligand>
    <ligandPart>
        <name>Fe</name>
        <dbReference type="ChEBI" id="CHEBI:18248"/>
    </ligandPart>
</feature>
<evidence type="ECO:0000256" key="3">
    <source>
        <dbReference type="ARBA" id="ARBA00022617"/>
    </source>
</evidence>
<keyword evidence="5 6" id="KW-0408">Iron</keyword>
<keyword evidence="7" id="KW-0560">Oxidoreductase</keyword>
<dbReference type="GO" id="GO:0016705">
    <property type="term" value="F:oxidoreductase activity, acting on paired donors, with incorporation or reduction of molecular oxygen"/>
    <property type="evidence" value="ECO:0007669"/>
    <property type="project" value="InterPro"/>
</dbReference>
<evidence type="ECO:0000313" key="10">
    <source>
        <dbReference type="Proteomes" id="UP001265746"/>
    </source>
</evidence>
<dbReference type="InterPro" id="IPR050121">
    <property type="entry name" value="Cytochrome_P450_monoxygenase"/>
</dbReference>
<dbReference type="SUPFAM" id="SSF48264">
    <property type="entry name" value="Cytochrome P450"/>
    <property type="match status" value="1"/>
</dbReference>
<sequence length="530" mass="59823">MIVDQLLPRSTGALVLWLLVGLLVKFTFNKYGYGLNKVPGPWLAGFTDLYRLFIVWGRRPELWHIRLHKKHGKIVRLGPNTVSIADPEAIKIVYGLNSGYVKSDFYPVQQTLAGGRPLQSLFNTTDEQFHARLRRAVSNAYAMSTLVTFEPLVDTTTVAFLEQLKKRFCGLSNGEGICDFGTWLQYYAFDVIGELTYSKRLGFVDRGIDIDHIIGNLERLLNYVSVVGQLPFLDRILFKNPIRLWMSKKKLLNSNTPVVQFARERMADRKDQIEKGISAKPSGPGPERRDFLSRFIDARGKDPEFISEQRVLALTVANMFAGSDTTAISLRAIFYNLLRSPSALQKLLAELANESASERFTKNEEAREAGLVKWNEVRELPYLSAVINEALRCHPAAGLPLERVVPAQGLRIDGHYIPGGSIVGCSAWVVHRDEGVFGSRPDEFRPERWIDSSLEQQAKMKNALLSFGAGARTCAGKNVSLLEMYKLVPAVLRTFEIELVDPETPLHLNNAWFVKQSGFRVRLREREKVL</sequence>
<keyword evidence="7" id="KW-0503">Monooxygenase</keyword>